<dbReference type="EMBL" id="ATIR01000075">
    <property type="protein sequence ID" value="EPI06475.1"/>
    <property type="molecule type" value="Genomic_DNA"/>
</dbReference>
<dbReference type="RefSeq" id="WP_016627488.1">
    <property type="nucleotide sequence ID" value="NZ_KE351827.1"/>
</dbReference>
<dbReference type="InterPro" id="IPR026345">
    <property type="entry name" value="Adh_isopep-form_adh_dom"/>
</dbReference>
<protein>
    <recommendedName>
        <fullName evidence="1">Adhesin isopeptide-forming adherence domain-containing protein</fullName>
    </recommendedName>
</protein>
<dbReference type="NCBIfam" id="TIGR04226">
    <property type="entry name" value="RrgB_K2N_iso_D2"/>
    <property type="match status" value="2"/>
</dbReference>
<gene>
    <name evidence="2" type="ORF">D358_02091</name>
</gene>
<feature type="domain" description="Adhesin isopeptide-forming adherence" evidence="1">
    <location>
        <begin position="126"/>
        <end position="235"/>
    </location>
</feature>
<evidence type="ECO:0000313" key="2">
    <source>
        <dbReference type="EMBL" id="EPI06475.1"/>
    </source>
</evidence>
<dbReference type="Proteomes" id="UP000015750">
    <property type="component" value="Unassembled WGS sequence"/>
</dbReference>
<sequence>ETSTWTQASMVDDINKVLDITDVKVTDENGKDVTANGKVTQENNKVTFEMNKKDDSYTYLAGHTYTMTITTKIKADATDEELAPYIEQGGIPNQADLNFGNEGDVLHSNKPTVTPPAPTPEDPTITKDIEGQEHLDLTNRDQEFKWNVKTAFGNETSTWTQASMVDDINKVLDITDVKVNDENGKDVTANGKVTQENNKVTFEMNKQADSYDYLSGHTYTMTITTKIKADATDKELAPYIEQGGIPNQ</sequence>
<dbReference type="Pfam" id="PF17998">
    <property type="entry name" value="AgI_II_C2"/>
    <property type="match status" value="2"/>
</dbReference>
<evidence type="ECO:0000313" key="3">
    <source>
        <dbReference type="Proteomes" id="UP000015750"/>
    </source>
</evidence>
<dbReference type="InterPro" id="IPR026466">
    <property type="entry name" value="Fim_isopep_form_D2_dom"/>
</dbReference>
<reference evidence="2 3" key="1">
    <citation type="submission" date="2013-06" db="EMBL/GenBank/DDBJ databases">
        <authorList>
            <person name="Weinstock G."/>
            <person name="Sodergren E."/>
            <person name="Lobos E.A."/>
            <person name="Fulton L."/>
            <person name="Fulton R."/>
            <person name="Courtney L."/>
            <person name="Fronick C."/>
            <person name="O'Laughlin M."/>
            <person name="Godfrey J."/>
            <person name="Wilson R.M."/>
            <person name="Miner T."/>
            <person name="Farmer C."/>
            <person name="Delehaunty K."/>
            <person name="Cordes M."/>
            <person name="Minx P."/>
            <person name="Tomlinson C."/>
            <person name="Chen J."/>
            <person name="Wollam A."/>
            <person name="Pepin K.H."/>
            <person name="Bhonagiri V."/>
            <person name="Zhang X."/>
            <person name="Warren W."/>
            <person name="Mitreva M."/>
            <person name="Mardis E.R."/>
            <person name="Wilson R.K."/>
        </authorList>
    </citation>
    <scope>NUCLEOTIDE SEQUENCE [LARGE SCALE GENOMIC DNA]</scope>
    <source>
        <strain evidence="2 3">RP2S-4</strain>
    </source>
</reference>
<organism evidence="2 3">
    <name type="scientific">Enterococcus faecalis RP2S-4</name>
    <dbReference type="NCBI Taxonomy" id="1244145"/>
    <lineage>
        <taxon>Bacteria</taxon>
        <taxon>Bacillati</taxon>
        <taxon>Bacillota</taxon>
        <taxon>Bacilli</taxon>
        <taxon>Lactobacillales</taxon>
        <taxon>Enterococcaceae</taxon>
        <taxon>Enterococcus</taxon>
    </lineage>
</organism>
<dbReference type="AlphaFoldDB" id="A0ABC9TJ73"/>
<dbReference type="Gene3D" id="2.60.40.740">
    <property type="match status" value="2"/>
</dbReference>
<feature type="domain" description="Adhesin isopeptide-forming adherence" evidence="1">
    <location>
        <begin position="6"/>
        <end position="81"/>
    </location>
</feature>
<comment type="caution">
    <text evidence="2">The sequence shown here is derived from an EMBL/GenBank/DDBJ whole genome shotgun (WGS) entry which is preliminary data.</text>
</comment>
<name>A0ABC9TJ73_ENTFL</name>
<proteinExistence type="predicted"/>
<feature type="non-terminal residue" evidence="2">
    <location>
        <position position="1"/>
    </location>
</feature>
<accession>A0ABC9TJ73</accession>
<evidence type="ECO:0000259" key="1">
    <source>
        <dbReference type="Pfam" id="PF17998"/>
    </source>
</evidence>
<feature type="non-terminal residue" evidence="2">
    <location>
        <position position="248"/>
    </location>
</feature>